<accession>A0A4W3HE02</accession>
<dbReference type="InterPro" id="IPR043640">
    <property type="entry name" value="AF4/FMR2_CHD"/>
</dbReference>
<feature type="compositionally biased region" description="Low complexity" evidence="5">
    <location>
        <begin position="481"/>
        <end position="500"/>
    </location>
</feature>
<evidence type="ECO:0000313" key="8">
    <source>
        <dbReference type="Proteomes" id="UP000314986"/>
    </source>
</evidence>
<evidence type="ECO:0000256" key="4">
    <source>
        <dbReference type="ARBA" id="ARBA00023242"/>
    </source>
</evidence>
<feature type="compositionally biased region" description="Low complexity" evidence="5">
    <location>
        <begin position="980"/>
        <end position="1010"/>
    </location>
</feature>
<feature type="compositionally biased region" description="Polar residues" evidence="5">
    <location>
        <begin position="417"/>
        <end position="428"/>
    </location>
</feature>
<comment type="similarity">
    <text evidence="2">Belongs to the AF4 family.</text>
</comment>
<gene>
    <name evidence="7" type="primary">LOC103180863</name>
</gene>
<dbReference type="Ensembl" id="ENSCMIT00000013670.1">
    <property type="protein sequence ID" value="ENSCMIP00000013377.1"/>
    <property type="gene ID" value="ENSCMIG00000006724.1"/>
</dbReference>
<dbReference type="KEGG" id="cmk:103180863"/>
<reference evidence="8" key="1">
    <citation type="journal article" date="2006" name="Science">
        <title>Ancient noncoding elements conserved in the human genome.</title>
        <authorList>
            <person name="Venkatesh B."/>
            <person name="Kirkness E.F."/>
            <person name="Loh Y.H."/>
            <person name="Halpern A.L."/>
            <person name="Lee A.P."/>
            <person name="Johnson J."/>
            <person name="Dandona N."/>
            <person name="Viswanathan L.D."/>
            <person name="Tay A."/>
            <person name="Venter J.C."/>
            <person name="Strausberg R.L."/>
            <person name="Brenner S."/>
        </authorList>
    </citation>
    <scope>NUCLEOTIDE SEQUENCE [LARGE SCALE GENOMIC DNA]</scope>
</reference>
<dbReference type="InterPro" id="IPR043639">
    <property type="entry name" value="AF4_int"/>
</dbReference>
<dbReference type="PANTHER" id="PTHR10528:SF6">
    <property type="entry name" value="AF4_FMR2 FAMILY MEMBER 1"/>
    <property type="match status" value="1"/>
</dbReference>
<feature type="compositionally biased region" description="Low complexity" evidence="5">
    <location>
        <begin position="151"/>
        <end position="163"/>
    </location>
</feature>
<feature type="compositionally biased region" description="Polar residues" evidence="5">
    <location>
        <begin position="455"/>
        <end position="480"/>
    </location>
</feature>
<feature type="compositionally biased region" description="Polar residues" evidence="5">
    <location>
        <begin position="133"/>
        <end position="150"/>
    </location>
</feature>
<dbReference type="Pfam" id="PF18876">
    <property type="entry name" value="AFF4_CHD"/>
    <property type="match status" value="1"/>
</dbReference>
<dbReference type="Gene3D" id="6.10.250.2670">
    <property type="match status" value="1"/>
</dbReference>
<dbReference type="STRING" id="7868.ENSCMIP00000013377"/>
<dbReference type="Proteomes" id="UP000314986">
    <property type="component" value="Unassembled WGS sequence"/>
</dbReference>
<feature type="compositionally biased region" description="Basic and acidic residues" evidence="5">
    <location>
        <begin position="242"/>
        <end position="261"/>
    </location>
</feature>
<feature type="compositionally biased region" description="Basic and acidic residues" evidence="5">
    <location>
        <begin position="637"/>
        <end position="665"/>
    </location>
</feature>
<feature type="compositionally biased region" description="Acidic residues" evidence="5">
    <location>
        <begin position="429"/>
        <end position="445"/>
    </location>
</feature>
<dbReference type="InParanoid" id="A0A4W3HE02"/>
<dbReference type="Pfam" id="PF18875">
    <property type="entry name" value="AF4_int"/>
    <property type="match status" value="1"/>
</dbReference>
<evidence type="ECO:0000256" key="5">
    <source>
        <dbReference type="SAM" id="MobiDB-lite"/>
    </source>
</evidence>
<keyword evidence="3" id="KW-0597">Phosphoprotein</keyword>
<sequence length="1311" mass="143108">MALYMQYRLYNEDRNLLRIRERERRNQEIHLDKEPFLENTPLFGEPYKTDKGDELSSRIQNMLGNYDEMKDLISNKSHQNLIGIPKGGVSVMSQEKNQRSFGPEKNNTLMQASVHSNNPCSMGPPTSVPAAGSCSSQNQKKTALVEQNIQSSSHNTKSSFHSRSQVKDSCHSGQESYRNHHGRNEQQTDTDNHAQDLSSQLQQFQPLLPLSSPILPLSPIPSLSPIHSSEFTNSKIPTSNNHNKDCPPTKSPQDLDLHSCDPESLSSGPNVPVPSQHSSQTFPSCLPSKPNMMQQKPTAYVRPMDGQDQIPSESPELKPTSEDYNSESYGNIAEMKACARAKLSKLKIPSQPTQETLSNEANCVEEILKEMTHSWPPPLTAIHTPSTAEPSKFPFPTKDIQQVPSGFVGHKKCETLPKTSSSQAANTTLEDDLQLSSSDDSDGDQVLEKTEPMSDSKSASSLSQNNCVLSKHSSVGLNNLSESDSSSGSDSESESSSSEGEGNETSRTTSPEPDPPPANKWQLDNWLNKVNQPTAPSENHSELLDSHSSQDSQRSETKENCEYIGSSREPRTIQEASRDTSNWHTSTPSNSGVQRQTVAKKQPKKPGKTVAFDENGGDLRAEAAPCTYGGKDQSSTEQHKVKLKEGQKSSGKKESKSLARISSERIKHKCPIQTAPKSREYVDTDSSCTGLGTDKEEPHPCSNLAPAAPVPLRQEPSENGTSVSKPAREVNRTNLHKSAGVAGKVTAPASEVKELNGIYLHKPASKVKEVTRINVSKPAIEAKEAIPTNLNKLATDVKIGNRTSSSKATASEVGKGNRSRSNKSVCEVKDNLLGGPIFPTVGDGKLLSPIRDHEVPWPLVVKIDLSLLSRIPSLPGKASHQSKNSTMECTAQKSREGVKGSTEKSSSKAKRKHKIDGEECSEGKKQRLDKENKLCSSGSKEPSNKRVSNSSSEKEKKPFLPPPPSPVQKPAKVAHKRHNSGSSTSSQVSASSASDTKINNSKSNSLSRSSSSKHKRMEDKRSGHLKTKVSSQCKASNALPEQALPNGNSKPARPILKFDDKQYPVEHHLREAKKIKHKADVMADKIGKAFNYLDAALSFIESGIAMEHEAQPPKSAYTMFSETVDLIKYTMKLKKFTDSSATTIEKIFVVLCIRCQSLLYMAMFRFKKDTAVKYSRTLTEHFKGSSRTAQAPSPCVARSTGTPSPLSQTPSPASSAGSQPGSNVSSGASTSSVAIPQTIHQLASTYVNITSLFLCGHDLWEQADALAKKHREFFLQLDAAVGPLVMTSSMAELVHCTRQGLHWLRMDAKLL</sequence>
<feature type="compositionally biased region" description="Polar residues" evidence="5">
    <location>
        <begin position="528"/>
        <end position="538"/>
    </location>
</feature>
<feature type="compositionally biased region" description="Polar residues" evidence="5">
    <location>
        <begin position="230"/>
        <end position="241"/>
    </location>
</feature>
<dbReference type="RefSeq" id="XP_042196138.1">
    <property type="nucleotide sequence ID" value="XM_042340204.1"/>
</dbReference>
<dbReference type="InterPro" id="IPR007797">
    <property type="entry name" value="AF4/FMR2"/>
</dbReference>
<dbReference type="OrthoDB" id="6382204at2759"/>
<evidence type="ECO:0000256" key="2">
    <source>
        <dbReference type="ARBA" id="ARBA00007354"/>
    </source>
</evidence>
<feature type="compositionally biased region" description="Basic and acidic residues" evidence="5">
    <location>
        <begin position="893"/>
        <end position="906"/>
    </location>
</feature>
<dbReference type="RefSeq" id="XP_042196129.1">
    <property type="nucleotide sequence ID" value="XM_042340195.1"/>
</dbReference>
<feature type="compositionally biased region" description="Polar residues" evidence="5">
    <location>
        <begin position="579"/>
        <end position="599"/>
    </location>
</feature>
<evidence type="ECO:0000256" key="1">
    <source>
        <dbReference type="ARBA" id="ARBA00004123"/>
    </source>
</evidence>
<keyword evidence="8" id="KW-1185">Reference proteome</keyword>
<evidence type="ECO:0000256" key="3">
    <source>
        <dbReference type="ARBA" id="ARBA00022553"/>
    </source>
</evidence>
<feature type="region of interest" description="Disordered" evidence="5">
    <location>
        <begin position="226"/>
        <end position="324"/>
    </location>
</feature>
<feature type="compositionally biased region" description="Basic and acidic residues" evidence="5">
    <location>
        <begin position="915"/>
        <end position="933"/>
    </location>
</feature>
<feature type="compositionally biased region" description="Polar residues" evidence="5">
    <location>
        <begin position="879"/>
        <end position="892"/>
    </location>
</feature>
<protein>
    <submittedName>
        <fullName evidence="7">ALF transcription elongation factor 1</fullName>
    </submittedName>
</protein>
<feature type="compositionally biased region" description="Low complexity" evidence="5">
    <location>
        <begin position="1207"/>
        <end position="1229"/>
    </location>
</feature>
<reference evidence="8" key="2">
    <citation type="journal article" date="2007" name="PLoS Biol.">
        <title>Survey sequencing and comparative analysis of the elephant shark (Callorhinchus milii) genome.</title>
        <authorList>
            <person name="Venkatesh B."/>
            <person name="Kirkness E.F."/>
            <person name="Loh Y.H."/>
            <person name="Halpern A.L."/>
            <person name="Lee A.P."/>
            <person name="Johnson J."/>
            <person name="Dandona N."/>
            <person name="Viswanathan L.D."/>
            <person name="Tay A."/>
            <person name="Venter J.C."/>
            <person name="Strausberg R.L."/>
            <person name="Brenner S."/>
        </authorList>
    </citation>
    <scope>NUCLEOTIDE SEQUENCE [LARGE SCALE GENOMIC DNA]</scope>
</reference>
<feature type="compositionally biased region" description="Polar residues" evidence="5">
    <location>
        <begin position="264"/>
        <end position="283"/>
    </location>
</feature>
<organism evidence="7 8">
    <name type="scientific">Callorhinchus milii</name>
    <name type="common">Ghost shark</name>
    <dbReference type="NCBI Taxonomy" id="7868"/>
    <lineage>
        <taxon>Eukaryota</taxon>
        <taxon>Metazoa</taxon>
        <taxon>Chordata</taxon>
        <taxon>Craniata</taxon>
        <taxon>Vertebrata</taxon>
        <taxon>Chondrichthyes</taxon>
        <taxon>Holocephali</taxon>
        <taxon>Chimaeriformes</taxon>
        <taxon>Callorhinchidae</taxon>
        <taxon>Callorhinchus</taxon>
    </lineage>
</organism>
<reference evidence="7" key="5">
    <citation type="submission" date="2025-09" db="UniProtKB">
        <authorList>
            <consortium name="Ensembl"/>
        </authorList>
    </citation>
    <scope>IDENTIFICATION</scope>
</reference>
<feature type="compositionally biased region" description="Basic and acidic residues" evidence="5">
    <location>
        <begin position="182"/>
        <end position="194"/>
    </location>
</feature>
<evidence type="ECO:0000313" key="7">
    <source>
        <dbReference type="Ensembl" id="ENSCMIP00000013377.1"/>
    </source>
</evidence>
<dbReference type="GeneID" id="103180863"/>
<dbReference type="OMA" id="KFTMSLK"/>
<name>A0A4W3HE02_CALMI</name>
<comment type="subcellular location">
    <subcellularLocation>
        <location evidence="1">Nucleus</location>
    </subcellularLocation>
</comment>
<feature type="region of interest" description="Disordered" evidence="5">
    <location>
        <begin position="113"/>
        <end position="197"/>
    </location>
</feature>
<dbReference type="GO" id="GO:0032783">
    <property type="term" value="C:super elongation complex"/>
    <property type="evidence" value="ECO:0007669"/>
    <property type="project" value="TreeGrafter"/>
</dbReference>
<reference evidence="8" key="3">
    <citation type="journal article" date="2014" name="Nature">
        <title>Elephant shark genome provides unique insights into gnathostome evolution.</title>
        <authorList>
            <consortium name="International Elephant Shark Genome Sequencing Consortium"/>
            <person name="Venkatesh B."/>
            <person name="Lee A.P."/>
            <person name="Ravi V."/>
            <person name="Maurya A.K."/>
            <person name="Lian M.M."/>
            <person name="Swann J.B."/>
            <person name="Ohta Y."/>
            <person name="Flajnik M.F."/>
            <person name="Sutoh Y."/>
            <person name="Kasahara M."/>
            <person name="Hoon S."/>
            <person name="Gangu V."/>
            <person name="Roy S.W."/>
            <person name="Irimia M."/>
            <person name="Korzh V."/>
            <person name="Kondrychyn I."/>
            <person name="Lim Z.W."/>
            <person name="Tay B.H."/>
            <person name="Tohari S."/>
            <person name="Kong K.W."/>
            <person name="Ho S."/>
            <person name="Lorente-Galdos B."/>
            <person name="Quilez J."/>
            <person name="Marques-Bonet T."/>
            <person name="Raney B.J."/>
            <person name="Ingham P.W."/>
            <person name="Tay A."/>
            <person name="Hillier L.W."/>
            <person name="Minx P."/>
            <person name="Boehm T."/>
            <person name="Wilson R.K."/>
            <person name="Brenner S."/>
            <person name="Warren W.C."/>
        </authorList>
    </citation>
    <scope>NUCLEOTIDE SEQUENCE [LARGE SCALE GENOMIC DNA]</scope>
</reference>
<reference evidence="7" key="4">
    <citation type="submission" date="2025-08" db="UniProtKB">
        <authorList>
            <consortium name="Ensembl"/>
        </authorList>
    </citation>
    <scope>IDENTIFICATION</scope>
</reference>
<feature type="region of interest" description="Disordered" evidence="5">
    <location>
        <begin position="375"/>
        <end position="743"/>
    </location>
</feature>
<feature type="region of interest" description="Disordered" evidence="5">
    <location>
        <begin position="874"/>
        <end position="1055"/>
    </location>
</feature>
<evidence type="ECO:0000259" key="6">
    <source>
        <dbReference type="Pfam" id="PF18876"/>
    </source>
</evidence>
<feature type="compositionally biased region" description="Polar residues" evidence="5">
    <location>
        <begin position="934"/>
        <end position="949"/>
    </location>
</feature>
<dbReference type="PANTHER" id="PTHR10528">
    <property type="entry name" value="AF4/FMR2 FAMILY MEMBER"/>
    <property type="match status" value="1"/>
</dbReference>
<keyword evidence="4" id="KW-0539">Nucleus</keyword>
<feature type="compositionally biased region" description="Basic and acidic residues" evidence="5">
    <location>
        <begin position="568"/>
        <end position="578"/>
    </location>
</feature>
<dbReference type="Pfam" id="PF05110">
    <property type="entry name" value="AF-4"/>
    <property type="match status" value="1"/>
</dbReference>
<dbReference type="RefSeq" id="XP_007895124.1">
    <property type="nucleotide sequence ID" value="XM_007896933.2"/>
</dbReference>
<feature type="domain" description="AF4/FMR2 C-terminal homology" evidence="6">
    <location>
        <begin position="1048"/>
        <end position="1310"/>
    </location>
</feature>
<dbReference type="GeneTree" id="ENSGT00950000182974"/>
<proteinExistence type="inferred from homology"/>
<feature type="region of interest" description="Disordered" evidence="5">
    <location>
        <begin position="1183"/>
        <end position="1229"/>
    </location>
</feature>
<dbReference type="GO" id="GO:0010468">
    <property type="term" value="P:regulation of gene expression"/>
    <property type="evidence" value="ECO:0007669"/>
    <property type="project" value="InterPro"/>
</dbReference>